<evidence type="ECO:0000313" key="1">
    <source>
        <dbReference type="EMBL" id="EDO04676.1"/>
    </source>
</evidence>
<dbReference type="RefSeq" id="XP_001591713.1">
    <property type="nucleotide sequence ID" value="XM_001591663.1"/>
</dbReference>
<dbReference type="GeneID" id="5487826"/>
<dbReference type="EMBL" id="CH476629">
    <property type="protein sequence ID" value="EDO04676.1"/>
    <property type="molecule type" value="Genomic_DNA"/>
</dbReference>
<keyword evidence="2" id="KW-1185">Reference proteome</keyword>
<accession>A7EPB0</accession>
<proteinExistence type="predicted"/>
<sequence>MSGIWIIKCGKEEEYNFVWTRKLWLHCDNPVYVGWYDIDIWRPHSV</sequence>
<dbReference type="InParanoid" id="A7EPB0"/>
<organism evidence="1 2">
    <name type="scientific">Sclerotinia sclerotiorum (strain ATCC 18683 / 1980 / Ss-1)</name>
    <name type="common">White mold</name>
    <name type="synonym">Whetzelinia sclerotiorum</name>
    <dbReference type="NCBI Taxonomy" id="665079"/>
    <lineage>
        <taxon>Eukaryota</taxon>
        <taxon>Fungi</taxon>
        <taxon>Dikarya</taxon>
        <taxon>Ascomycota</taxon>
        <taxon>Pezizomycotina</taxon>
        <taxon>Leotiomycetes</taxon>
        <taxon>Helotiales</taxon>
        <taxon>Sclerotiniaceae</taxon>
        <taxon>Sclerotinia</taxon>
    </lineage>
</organism>
<dbReference type="HOGENOM" id="CLU_3191603_0_0_1"/>
<name>A7EPB0_SCLS1</name>
<reference evidence="2" key="1">
    <citation type="journal article" date="2011" name="PLoS Genet.">
        <title>Genomic analysis of the necrotrophic fungal pathogens Sclerotinia sclerotiorum and Botrytis cinerea.</title>
        <authorList>
            <person name="Amselem J."/>
            <person name="Cuomo C.A."/>
            <person name="van Kan J.A."/>
            <person name="Viaud M."/>
            <person name="Benito E.P."/>
            <person name="Couloux A."/>
            <person name="Coutinho P.M."/>
            <person name="de Vries R.P."/>
            <person name="Dyer P.S."/>
            <person name="Fillinger S."/>
            <person name="Fournier E."/>
            <person name="Gout L."/>
            <person name="Hahn M."/>
            <person name="Kohn L."/>
            <person name="Lapalu N."/>
            <person name="Plummer K.M."/>
            <person name="Pradier J.M."/>
            <person name="Quevillon E."/>
            <person name="Sharon A."/>
            <person name="Simon A."/>
            <person name="ten Have A."/>
            <person name="Tudzynski B."/>
            <person name="Tudzynski P."/>
            <person name="Wincker P."/>
            <person name="Andrew M."/>
            <person name="Anthouard V."/>
            <person name="Beever R.E."/>
            <person name="Beffa R."/>
            <person name="Benoit I."/>
            <person name="Bouzid O."/>
            <person name="Brault B."/>
            <person name="Chen Z."/>
            <person name="Choquer M."/>
            <person name="Collemare J."/>
            <person name="Cotton P."/>
            <person name="Danchin E.G."/>
            <person name="Da Silva C."/>
            <person name="Gautier A."/>
            <person name="Giraud C."/>
            <person name="Giraud T."/>
            <person name="Gonzalez C."/>
            <person name="Grossetete S."/>
            <person name="Guldener U."/>
            <person name="Henrissat B."/>
            <person name="Howlett B.J."/>
            <person name="Kodira C."/>
            <person name="Kretschmer M."/>
            <person name="Lappartient A."/>
            <person name="Leroch M."/>
            <person name="Levis C."/>
            <person name="Mauceli E."/>
            <person name="Neuveglise C."/>
            <person name="Oeser B."/>
            <person name="Pearson M."/>
            <person name="Poulain J."/>
            <person name="Poussereau N."/>
            <person name="Quesneville H."/>
            <person name="Rascle C."/>
            <person name="Schumacher J."/>
            <person name="Segurens B."/>
            <person name="Sexton A."/>
            <person name="Silva E."/>
            <person name="Sirven C."/>
            <person name="Soanes D.M."/>
            <person name="Talbot N.J."/>
            <person name="Templeton M."/>
            <person name="Yandava C."/>
            <person name="Yarden O."/>
            <person name="Zeng Q."/>
            <person name="Rollins J.A."/>
            <person name="Lebrun M.H."/>
            <person name="Dickman M."/>
        </authorList>
    </citation>
    <scope>NUCLEOTIDE SEQUENCE [LARGE SCALE GENOMIC DNA]</scope>
    <source>
        <strain evidence="2">ATCC 18683 / 1980 / Ss-1</strain>
    </source>
</reference>
<protein>
    <submittedName>
        <fullName evidence="1">Uncharacterized protein</fullName>
    </submittedName>
</protein>
<dbReference type="AlphaFoldDB" id="A7EPB0"/>
<dbReference type="Proteomes" id="UP000001312">
    <property type="component" value="Unassembled WGS sequence"/>
</dbReference>
<evidence type="ECO:0000313" key="2">
    <source>
        <dbReference type="Proteomes" id="UP000001312"/>
    </source>
</evidence>
<dbReference type="KEGG" id="ssl:SS1G_07159"/>
<gene>
    <name evidence="1" type="ORF">SS1G_07159</name>
</gene>